<keyword evidence="2" id="KW-0687">Ribonucleoprotein</keyword>
<dbReference type="EMBL" id="BMAC01000496">
    <property type="protein sequence ID" value="GFP97587.1"/>
    <property type="molecule type" value="Genomic_DNA"/>
</dbReference>
<evidence type="ECO:0000256" key="1">
    <source>
        <dbReference type="SAM" id="MobiDB-lite"/>
    </source>
</evidence>
<dbReference type="AlphaFoldDB" id="A0A830CA12"/>
<evidence type="ECO:0000313" key="3">
    <source>
        <dbReference type="Proteomes" id="UP000653305"/>
    </source>
</evidence>
<sequence length="116" mass="13098">PPAPAALHLRREADRGRPRPRRLQHPEGTDSPPRPPFALSELKREKKKKKELKKDYKTYTKPKKIKQKKKVKLAVRQCAEAEEGVPDGESLTATTAVSVDLCLQNKIDGAHKMVLK</sequence>
<keyword evidence="3" id="KW-1185">Reference proteome</keyword>
<accession>A0A830CA12</accession>
<feature type="region of interest" description="Disordered" evidence="1">
    <location>
        <begin position="1"/>
        <end position="56"/>
    </location>
</feature>
<protein>
    <submittedName>
        <fullName evidence="2">Ubiquitin-40S ribosomal protein s27a-2</fullName>
    </submittedName>
</protein>
<proteinExistence type="predicted"/>
<evidence type="ECO:0000313" key="2">
    <source>
        <dbReference type="EMBL" id="GFP97587.1"/>
    </source>
</evidence>
<organism evidence="2 3">
    <name type="scientific">Phtheirospermum japonicum</name>
    <dbReference type="NCBI Taxonomy" id="374723"/>
    <lineage>
        <taxon>Eukaryota</taxon>
        <taxon>Viridiplantae</taxon>
        <taxon>Streptophyta</taxon>
        <taxon>Embryophyta</taxon>
        <taxon>Tracheophyta</taxon>
        <taxon>Spermatophyta</taxon>
        <taxon>Magnoliopsida</taxon>
        <taxon>eudicotyledons</taxon>
        <taxon>Gunneridae</taxon>
        <taxon>Pentapetalae</taxon>
        <taxon>asterids</taxon>
        <taxon>lamiids</taxon>
        <taxon>Lamiales</taxon>
        <taxon>Orobanchaceae</taxon>
        <taxon>Orobanchaceae incertae sedis</taxon>
        <taxon>Phtheirospermum</taxon>
    </lineage>
</organism>
<dbReference type="GO" id="GO:0005840">
    <property type="term" value="C:ribosome"/>
    <property type="evidence" value="ECO:0007669"/>
    <property type="project" value="UniProtKB-KW"/>
</dbReference>
<dbReference type="Proteomes" id="UP000653305">
    <property type="component" value="Unassembled WGS sequence"/>
</dbReference>
<comment type="caution">
    <text evidence="2">The sequence shown here is derived from an EMBL/GenBank/DDBJ whole genome shotgun (WGS) entry which is preliminary data.</text>
</comment>
<reference evidence="2" key="1">
    <citation type="submission" date="2020-07" db="EMBL/GenBank/DDBJ databases">
        <title>Ethylene signaling mediates host invasion by parasitic plants.</title>
        <authorList>
            <person name="Yoshida S."/>
        </authorList>
    </citation>
    <scope>NUCLEOTIDE SEQUENCE</scope>
    <source>
        <strain evidence="2">Okayama</strain>
    </source>
</reference>
<feature type="non-terminal residue" evidence="2">
    <location>
        <position position="116"/>
    </location>
</feature>
<name>A0A830CA12_9LAMI</name>
<gene>
    <name evidence="2" type="ORF">PHJA_001902800</name>
</gene>
<keyword evidence="2" id="KW-0689">Ribosomal protein</keyword>